<dbReference type="PANTHER" id="PTHR31558">
    <property type="entry name" value="CW14 PROTEIN"/>
    <property type="match status" value="1"/>
</dbReference>
<proteinExistence type="predicted"/>
<evidence type="ECO:0000313" key="3">
    <source>
        <dbReference type="EMBL" id="GFH09460.1"/>
    </source>
</evidence>
<organism evidence="3 4">
    <name type="scientific">Haematococcus lacustris</name>
    <name type="common">Green alga</name>
    <name type="synonym">Haematococcus pluvialis</name>
    <dbReference type="NCBI Taxonomy" id="44745"/>
    <lineage>
        <taxon>Eukaryota</taxon>
        <taxon>Viridiplantae</taxon>
        <taxon>Chlorophyta</taxon>
        <taxon>core chlorophytes</taxon>
        <taxon>Chlorophyceae</taxon>
        <taxon>CS clade</taxon>
        <taxon>Chlamydomonadales</taxon>
        <taxon>Haematococcaceae</taxon>
        <taxon>Haematococcus</taxon>
    </lineage>
</organism>
<dbReference type="PANTHER" id="PTHR31558:SF3">
    <property type="entry name" value="CW14 PROTEIN"/>
    <property type="match status" value="1"/>
</dbReference>
<evidence type="ECO:0000313" key="4">
    <source>
        <dbReference type="Proteomes" id="UP000485058"/>
    </source>
</evidence>
<dbReference type="Proteomes" id="UP000485058">
    <property type="component" value="Unassembled WGS sequence"/>
</dbReference>
<dbReference type="Pfam" id="PF07059">
    <property type="entry name" value="EDR2_C"/>
    <property type="match status" value="1"/>
</dbReference>
<evidence type="ECO:0000259" key="2">
    <source>
        <dbReference type="Pfam" id="PF07059"/>
    </source>
</evidence>
<sequence>MYRLVCADIFACSTKQDHIAKLVNLPASQNPVMAGDVALPPLLIFNLQLPLYQATLFGPLDGEGVSIVLCFALPPGFDPAKLKLIPRVVNIEEWVRKGPLSPPEHKLLVTYNEKPILSRPQHAFYTGRRYLEVDLDLHKYTYLARRAITSYLHRLPYVIWEIAFVIQGNGPDELPEHLLAASRIYRFDFSNAKNLSHFAPVPKPAPGSQGKETPAESPPGANGLA</sequence>
<name>A0A699YGX6_HAELA</name>
<keyword evidence="4" id="KW-1185">Reference proteome</keyword>
<reference evidence="3 4" key="1">
    <citation type="submission" date="2020-02" db="EMBL/GenBank/DDBJ databases">
        <title>Draft genome sequence of Haematococcus lacustris strain NIES-144.</title>
        <authorList>
            <person name="Morimoto D."/>
            <person name="Nakagawa S."/>
            <person name="Yoshida T."/>
            <person name="Sawayama S."/>
        </authorList>
    </citation>
    <scope>NUCLEOTIDE SEQUENCE [LARGE SCALE GENOMIC DNA]</scope>
    <source>
        <strain evidence="3 4">NIES-144</strain>
    </source>
</reference>
<feature type="domain" description="Protein ENHANCED DISEASE RESISTANCE 2 C-terminal" evidence="2">
    <location>
        <begin position="1"/>
        <end position="187"/>
    </location>
</feature>
<gene>
    <name evidence="3" type="ORF">HaLaN_04604</name>
</gene>
<comment type="caution">
    <text evidence="3">The sequence shown here is derived from an EMBL/GenBank/DDBJ whole genome shotgun (WGS) entry which is preliminary data.</text>
</comment>
<dbReference type="EMBL" id="BLLF01000236">
    <property type="protein sequence ID" value="GFH09460.1"/>
    <property type="molecule type" value="Genomic_DNA"/>
</dbReference>
<dbReference type="InterPro" id="IPR009769">
    <property type="entry name" value="EDR2_C"/>
</dbReference>
<evidence type="ECO:0000256" key="1">
    <source>
        <dbReference type="SAM" id="MobiDB-lite"/>
    </source>
</evidence>
<accession>A0A699YGX6</accession>
<dbReference type="AlphaFoldDB" id="A0A699YGX6"/>
<protein>
    <submittedName>
        <fullName evidence="3">DUF1336 domain-containing protein</fullName>
    </submittedName>
</protein>
<feature type="region of interest" description="Disordered" evidence="1">
    <location>
        <begin position="198"/>
        <end position="225"/>
    </location>
</feature>